<dbReference type="PROSITE" id="PS50011">
    <property type="entry name" value="PROTEIN_KINASE_DOM"/>
    <property type="match status" value="1"/>
</dbReference>
<name>A0AAD4MI51_9BILA</name>
<dbReference type="InterPro" id="IPR011009">
    <property type="entry name" value="Kinase-like_dom_sf"/>
</dbReference>
<feature type="domain" description="MATH" evidence="3">
    <location>
        <begin position="108"/>
        <end position="246"/>
    </location>
</feature>
<dbReference type="PROSITE" id="PS00108">
    <property type="entry name" value="PROTEIN_KINASE_ST"/>
    <property type="match status" value="1"/>
</dbReference>
<accession>A0AAD4MI51</accession>
<comment type="caution">
    <text evidence="4">The sequence shown here is derived from an EMBL/GenBank/DDBJ whole genome shotgun (WGS) entry which is preliminary data.</text>
</comment>
<dbReference type="GO" id="GO:0004674">
    <property type="term" value="F:protein serine/threonine kinase activity"/>
    <property type="evidence" value="ECO:0007669"/>
    <property type="project" value="UniProtKB-EC"/>
</dbReference>
<dbReference type="PROSITE" id="PS50144">
    <property type="entry name" value="MATH"/>
    <property type="match status" value="1"/>
</dbReference>
<dbReference type="Proteomes" id="UP001201812">
    <property type="component" value="Unassembled WGS sequence"/>
</dbReference>
<sequence>MEMLTELTKRASKHFCRIEDKGRFGTFNYVVMTLVGKSLQDLRKGTPQQHFSMGTAIGCGIQTLEALEDLHGIGYLHRDIKPGNYTIGRAELNELRKVYISVRGLKSSGSIELRIDGFSEFVREEQERWSEPIYIRGLEWRILASSIEADKSNIYNEESSFNDLEVYLCCDRWSGNKAWECQADVTLRVVAQKQGVRDIVQQNSGSFGAEFLKSNYPVFCQFATCDMLDPEKGFNEDDTIILQADVELLSVKLSRK</sequence>
<dbReference type="SUPFAM" id="SSF56112">
    <property type="entry name" value="Protein kinase-like (PK-like)"/>
    <property type="match status" value="1"/>
</dbReference>
<dbReference type="AlphaFoldDB" id="A0AAD4MI51"/>
<organism evidence="4 5">
    <name type="scientific">Ditylenchus destructor</name>
    <dbReference type="NCBI Taxonomy" id="166010"/>
    <lineage>
        <taxon>Eukaryota</taxon>
        <taxon>Metazoa</taxon>
        <taxon>Ecdysozoa</taxon>
        <taxon>Nematoda</taxon>
        <taxon>Chromadorea</taxon>
        <taxon>Rhabditida</taxon>
        <taxon>Tylenchina</taxon>
        <taxon>Tylenchomorpha</taxon>
        <taxon>Sphaerularioidea</taxon>
        <taxon>Anguinidae</taxon>
        <taxon>Anguininae</taxon>
        <taxon>Ditylenchus</taxon>
    </lineage>
</organism>
<dbReference type="Pfam" id="PF22486">
    <property type="entry name" value="MATH_2"/>
    <property type="match status" value="1"/>
</dbReference>
<gene>
    <name evidence="4" type="ORF">DdX_19209</name>
</gene>
<dbReference type="Gene3D" id="2.60.210.10">
    <property type="entry name" value="Apoptosis, Tumor Necrosis Factor Receptor Associated Protein 2, Chain A"/>
    <property type="match status" value="1"/>
</dbReference>
<dbReference type="GO" id="GO:0005524">
    <property type="term" value="F:ATP binding"/>
    <property type="evidence" value="ECO:0007669"/>
    <property type="project" value="InterPro"/>
</dbReference>
<feature type="domain" description="Protein kinase" evidence="2">
    <location>
        <begin position="1"/>
        <end position="256"/>
    </location>
</feature>
<dbReference type="InterPro" id="IPR008271">
    <property type="entry name" value="Ser/Thr_kinase_AS"/>
</dbReference>
<dbReference type="InterPro" id="IPR002083">
    <property type="entry name" value="MATH/TRAF_dom"/>
</dbReference>
<evidence type="ECO:0000313" key="4">
    <source>
        <dbReference type="EMBL" id="KAI1696120.1"/>
    </source>
</evidence>
<dbReference type="InterPro" id="IPR000719">
    <property type="entry name" value="Prot_kinase_dom"/>
</dbReference>
<evidence type="ECO:0000313" key="5">
    <source>
        <dbReference type="Proteomes" id="UP001201812"/>
    </source>
</evidence>
<dbReference type="PANTHER" id="PTHR11909">
    <property type="entry name" value="CASEIN KINASE-RELATED"/>
    <property type="match status" value="1"/>
</dbReference>
<dbReference type="EMBL" id="JAKKPZ010000348">
    <property type="protein sequence ID" value="KAI1696120.1"/>
    <property type="molecule type" value="Genomic_DNA"/>
</dbReference>
<proteinExistence type="predicted"/>
<evidence type="ECO:0000259" key="3">
    <source>
        <dbReference type="PROSITE" id="PS50144"/>
    </source>
</evidence>
<dbReference type="Gene3D" id="1.10.510.10">
    <property type="entry name" value="Transferase(Phosphotransferase) domain 1"/>
    <property type="match status" value="1"/>
</dbReference>
<dbReference type="InterPro" id="IPR008974">
    <property type="entry name" value="TRAF-like"/>
</dbReference>
<reference evidence="4" key="1">
    <citation type="submission" date="2022-01" db="EMBL/GenBank/DDBJ databases">
        <title>Genome Sequence Resource for Two Populations of Ditylenchus destructor, the Migratory Endoparasitic Phytonematode.</title>
        <authorList>
            <person name="Zhang H."/>
            <person name="Lin R."/>
            <person name="Xie B."/>
        </authorList>
    </citation>
    <scope>NUCLEOTIDE SEQUENCE</scope>
    <source>
        <strain evidence="4">BazhouSP</strain>
    </source>
</reference>
<dbReference type="EC" id="2.7.11.1" evidence="1"/>
<evidence type="ECO:0000259" key="2">
    <source>
        <dbReference type="PROSITE" id="PS50011"/>
    </source>
</evidence>
<protein>
    <recommendedName>
        <fullName evidence="1">non-specific serine/threonine protein kinase</fullName>
        <ecNumber evidence="1">2.7.11.1</ecNumber>
    </recommendedName>
</protein>
<dbReference type="SUPFAM" id="SSF49599">
    <property type="entry name" value="TRAF domain-like"/>
    <property type="match status" value="1"/>
</dbReference>
<dbReference type="InterPro" id="IPR050235">
    <property type="entry name" value="CK1_Ser-Thr_kinase"/>
</dbReference>
<keyword evidence="5" id="KW-1185">Reference proteome</keyword>
<evidence type="ECO:0000256" key="1">
    <source>
        <dbReference type="ARBA" id="ARBA00012513"/>
    </source>
</evidence>